<dbReference type="InterPro" id="IPR050227">
    <property type="entry name" value="Rab"/>
</dbReference>
<dbReference type="SMART" id="SM00175">
    <property type="entry name" value="RAB"/>
    <property type="match status" value="1"/>
</dbReference>
<evidence type="ECO:0000313" key="3">
    <source>
        <dbReference type="EMBL" id="WEJ62601.1"/>
    </source>
</evidence>
<organism evidence="3 4">
    <name type="scientific">Thiomicrorhabdus lithotrophica</name>
    <dbReference type="NCBI Taxonomy" id="2949997"/>
    <lineage>
        <taxon>Bacteria</taxon>
        <taxon>Pseudomonadati</taxon>
        <taxon>Pseudomonadota</taxon>
        <taxon>Gammaproteobacteria</taxon>
        <taxon>Thiotrichales</taxon>
        <taxon>Piscirickettsiaceae</taxon>
        <taxon>Thiomicrorhabdus</taxon>
    </lineage>
</organism>
<evidence type="ECO:0000256" key="2">
    <source>
        <dbReference type="ARBA" id="ARBA00023134"/>
    </source>
</evidence>
<keyword evidence="1" id="KW-0547">Nucleotide-binding</keyword>
<dbReference type="InterPro" id="IPR005225">
    <property type="entry name" value="Small_GTP-bd"/>
</dbReference>
<dbReference type="EMBL" id="CP102381">
    <property type="protein sequence ID" value="WEJ62601.1"/>
    <property type="molecule type" value="Genomic_DNA"/>
</dbReference>
<evidence type="ECO:0000313" key="4">
    <source>
        <dbReference type="Proteomes" id="UP001222275"/>
    </source>
</evidence>
<dbReference type="CDD" id="cd00154">
    <property type="entry name" value="Rab"/>
    <property type="match status" value="1"/>
</dbReference>
<keyword evidence="4" id="KW-1185">Reference proteome</keyword>
<dbReference type="InterPro" id="IPR027417">
    <property type="entry name" value="P-loop_NTPase"/>
</dbReference>
<dbReference type="SUPFAM" id="SSF52540">
    <property type="entry name" value="P-loop containing nucleoside triphosphate hydrolases"/>
    <property type="match status" value="1"/>
</dbReference>
<dbReference type="Pfam" id="PF00071">
    <property type="entry name" value="Ras"/>
    <property type="match status" value="1"/>
</dbReference>
<gene>
    <name evidence="3" type="ORF">NR989_11390</name>
</gene>
<dbReference type="PROSITE" id="PS51419">
    <property type="entry name" value="RAB"/>
    <property type="match status" value="1"/>
</dbReference>
<dbReference type="PRINTS" id="PR00449">
    <property type="entry name" value="RASTRNSFRMNG"/>
</dbReference>
<dbReference type="Proteomes" id="UP001222275">
    <property type="component" value="Chromosome"/>
</dbReference>
<dbReference type="Gene3D" id="3.40.50.300">
    <property type="entry name" value="P-loop containing nucleotide triphosphate hydrolases"/>
    <property type="match status" value="1"/>
</dbReference>
<dbReference type="NCBIfam" id="TIGR00231">
    <property type="entry name" value="small_GTP"/>
    <property type="match status" value="1"/>
</dbReference>
<proteinExistence type="predicted"/>
<reference evidence="3 4" key="1">
    <citation type="submission" date="2022-06" db="EMBL/GenBank/DDBJ databases">
        <title>Thiomicrohabdus sp. nov, an obligately chemolithoautotrophic, sulfur-oxidizing bacterium isolated from beach of Guanyin Mountain. Amoy.</title>
        <authorList>
            <person name="Zhu H."/>
        </authorList>
    </citation>
    <scope>NUCLEOTIDE SEQUENCE [LARGE SCALE GENOMIC DNA]</scope>
    <source>
        <strain evidence="3 4">XGS-01</strain>
    </source>
</reference>
<dbReference type="RefSeq" id="WP_275594859.1">
    <property type="nucleotide sequence ID" value="NZ_CP102381.1"/>
</dbReference>
<dbReference type="SMART" id="SM00173">
    <property type="entry name" value="RAS"/>
    <property type="match status" value="1"/>
</dbReference>
<protein>
    <submittedName>
        <fullName evidence="3">GTP-binding protein</fullName>
    </submittedName>
</protein>
<accession>A0ABY8C9F5</accession>
<sequence length="167" mass="19007">MIQKKICLIGAFSVGKTSLIRQYVDSIFSDKYLTTVGVKIDKKIIKFESEDVQLMIWDLAGEDDYTEIKLSYLRGASGFIYVADGTRAITLTKIIDIQEKIEEDFGQSPFILAINKNDLADEWEIDQSHLDHLYYKNWPIFKTSAKTGLAVDEAFTHLAQLILDKSC</sequence>
<evidence type="ECO:0000256" key="1">
    <source>
        <dbReference type="ARBA" id="ARBA00022741"/>
    </source>
</evidence>
<keyword evidence="2" id="KW-0342">GTP-binding</keyword>
<dbReference type="PROSITE" id="PS51421">
    <property type="entry name" value="RAS"/>
    <property type="match status" value="1"/>
</dbReference>
<dbReference type="PANTHER" id="PTHR47977">
    <property type="entry name" value="RAS-RELATED PROTEIN RAB"/>
    <property type="match status" value="1"/>
</dbReference>
<name>A0ABY8C9F5_9GAMM</name>
<dbReference type="InterPro" id="IPR001806">
    <property type="entry name" value="Small_GTPase"/>
</dbReference>